<feature type="domain" description="Trehalose synthase N-terminal" evidence="8">
    <location>
        <begin position="239"/>
        <end position="400"/>
    </location>
</feature>
<dbReference type="SUPFAM" id="SSF53756">
    <property type="entry name" value="UDP-Glycosyltransferase/glycogen phosphorylase"/>
    <property type="match status" value="1"/>
</dbReference>
<dbReference type="GeneID" id="25314666"/>
<dbReference type="PANTHER" id="PTHR47779:SF1">
    <property type="entry name" value="SYNTHASE (CCG-9), PUTATIVE (AFU_ORTHOLOGUE AFUA_3G12100)-RELATED"/>
    <property type="match status" value="1"/>
</dbReference>
<dbReference type="InterPro" id="IPR001296">
    <property type="entry name" value="Glyco_trans_1"/>
</dbReference>
<dbReference type="InterPro" id="IPR049438">
    <property type="entry name" value="TreT_GT1"/>
</dbReference>
<evidence type="ECO:0000259" key="7">
    <source>
        <dbReference type="Pfam" id="PF00534"/>
    </source>
</evidence>
<feature type="domain" description="Glycosyl transferase family 1" evidence="7">
    <location>
        <begin position="458"/>
        <end position="631"/>
    </location>
</feature>
<dbReference type="GO" id="GO:0006006">
    <property type="term" value="P:glucose metabolic process"/>
    <property type="evidence" value="ECO:0007669"/>
    <property type="project" value="UniProtKB-KW"/>
</dbReference>
<proteinExistence type="inferred from homology"/>
<evidence type="ECO:0000256" key="5">
    <source>
        <dbReference type="ARBA" id="ARBA00022679"/>
    </source>
</evidence>
<evidence type="ECO:0000256" key="2">
    <source>
        <dbReference type="ARBA" id="ARBA00011738"/>
    </source>
</evidence>
<protein>
    <submittedName>
        <fullName evidence="9">Trehalose synthase (Ccg-9)</fullName>
    </submittedName>
</protein>
<comment type="similarity">
    <text evidence="1">Belongs to the glycosyltransferase group 1 family. Glycosyltransferase 4 subfamily.</text>
</comment>
<dbReference type="InterPro" id="IPR052078">
    <property type="entry name" value="Trehalose_Metab_GTase"/>
</dbReference>
<keyword evidence="4" id="KW-0328">Glycosyltransferase</keyword>
<gene>
    <name evidence="9" type="ORF">T310_2315</name>
</gene>
<keyword evidence="3" id="KW-0313">Glucose metabolism</keyword>
<dbReference type="PANTHER" id="PTHR47779">
    <property type="entry name" value="SYNTHASE (CCG-9), PUTATIVE (AFU_ORTHOLOGUE AFUA_3G12100)-RELATED"/>
    <property type="match status" value="1"/>
</dbReference>
<keyword evidence="10" id="KW-1185">Reference proteome</keyword>
<sequence>MSSSDAADGQAGHSFERRGSIYQQDLLRHHIKKNAWSGPPLETLYGGIAVDFSEDSASVIAIAIRDTTYLLDFLEYPFLPDQSRKPPYSAIENFIITQLRDYSDKQLEKFAGVAMPDKIAHRCPNLCSRLWSELDIVPLAMHERDPLEASGSKALASWREKSVDELAESMARKCIRFFGPNNNPLLQVGIQGLVEVDSSFHISLAGLHDYQRTVGQTTWAAVNHYATDIKNRKIRIAFFSATPQGGGVALMRHALVRCSRALQTDVRWYVPKPRPGVFRITKTNHNILQGVSKPEERFTPEKQRFVTDWINDNANRYWLCKGGPLTPPSEGGAHIVIVDDPHMPGLIPLAKKAAPDRPVIFRSHIQIRSDLIATAGTSQAEAWEWFWERIKLADLFISHPVAAFVPANVPQEMVGYMPASTDWLDGLNKNMRDWDVAFYGRLFNTSCRNNEMPMIAHPDDEYIAQIARFDPSKGIFDVLESYAKFHERLGDTAPDIKPPKLLICGHSSLDDPDGSRIYDAVLEYIRSRMSHLMDYICVMRLPPTDQILNILLSKAKIVLQLSTREGFEVKVSEAIHKSKPVIATMAGGIPLQLQDRKNGFLVEVGDTDAVAKHMYDLFTDNELYSRMSHEALCTVSDEVSTVGNTMCWLYLASKLTNGQPIKPDGRWINDMAREEAGQPYQPGETRLKRALDVKDLK</sequence>
<dbReference type="AlphaFoldDB" id="A0A0F4YZE5"/>
<evidence type="ECO:0000259" key="8">
    <source>
        <dbReference type="Pfam" id="PF21269"/>
    </source>
</evidence>
<name>A0A0F4YZE5_RASE3</name>
<keyword evidence="6" id="KW-0119">Carbohydrate metabolism</keyword>
<dbReference type="EMBL" id="LASV01000092">
    <property type="protein sequence ID" value="KKA23637.1"/>
    <property type="molecule type" value="Genomic_DNA"/>
</dbReference>
<comment type="caution">
    <text evidence="9">The sequence shown here is derived from an EMBL/GenBank/DDBJ whole genome shotgun (WGS) entry which is preliminary data.</text>
</comment>
<dbReference type="RefSeq" id="XP_013330249.1">
    <property type="nucleotide sequence ID" value="XM_013474795.1"/>
</dbReference>
<evidence type="ECO:0000256" key="1">
    <source>
        <dbReference type="ARBA" id="ARBA00009481"/>
    </source>
</evidence>
<keyword evidence="5" id="KW-0808">Transferase</keyword>
<evidence type="ECO:0000256" key="6">
    <source>
        <dbReference type="ARBA" id="ARBA00023277"/>
    </source>
</evidence>
<evidence type="ECO:0000313" key="9">
    <source>
        <dbReference type="EMBL" id="KKA23637.1"/>
    </source>
</evidence>
<evidence type="ECO:0000256" key="3">
    <source>
        <dbReference type="ARBA" id="ARBA00022526"/>
    </source>
</evidence>
<dbReference type="STRING" id="1408163.A0A0F4YZE5"/>
<dbReference type="Gene3D" id="3.40.50.2000">
    <property type="entry name" value="Glycogen Phosphorylase B"/>
    <property type="match status" value="2"/>
</dbReference>
<organism evidence="9 10">
    <name type="scientific">Rasamsonia emersonii (strain ATCC 16479 / CBS 393.64 / IMI 116815)</name>
    <dbReference type="NCBI Taxonomy" id="1408163"/>
    <lineage>
        <taxon>Eukaryota</taxon>
        <taxon>Fungi</taxon>
        <taxon>Dikarya</taxon>
        <taxon>Ascomycota</taxon>
        <taxon>Pezizomycotina</taxon>
        <taxon>Eurotiomycetes</taxon>
        <taxon>Eurotiomycetidae</taxon>
        <taxon>Eurotiales</taxon>
        <taxon>Trichocomaceae</taxon>
        <taxon>Rasamsonia</taxon>
    </lineage>
</organism>
<evidence type="ECO:0000313" key="10">
    <source>
        <dbReference type="Proteomes" id="UP000053958"/>
    </source>
</evidence>
<evidence type="ECO:0000256" key="4">
    <source>
        <dbReference type="ARBA" id="ARBA00022676"/>
    </source>
</evidence>
<accession>A0A0F4YZE5</accession>
<comment type="subunit">
    <text evidence="2">Homodimer.</text>
</comment>
<dbReference type="Pfam" id="PF00534">
    <property type="entry name" value="Glycos_transf_1"/>
    <property type="match status" value="1"/>
</dbReference>
<reference evidence="9 10" key="1">
    <citation type="submission" date="2015-04" db="EMBL/GenBank/DDBJ databases">
        <authorList>
            <person name="Heijne W.H."/>
            <person name="Fedorova N.D."/>
            <person name="Nierman W.C."/>
            <person name="Vollebregt A.W."/>
            <person name="Zhao Z."/>
            <person name="Wu L."/>
            <person name="Kumar M."/>
            <person name="Stam H."/>
            <person name="van den Berg M.A."/>
            <person name="Pel H.J."/>
        </authorList>
    </citation>
    <scope>NUCLEOTIDE SEQUENCE [LARGE SCALE GENOMIC DNA]</scope>
    <source>
        <strain evidence="9 10">CBS 393.64</strain>
    </source>
</reference>
<dbReference type="OrthoDB" id="937291at2759"/>
<dbReference type="Pfam" id="PF21269">
    <property type="entry name" value="TreT_GT1"/>
    <property type="match status" value="1"/>
</dbReference>
<dbReference type="Proteomes" id="UP000053958">
    <property type="component" value="Unassembled WGS sequence"/>
</dbReference>
<dbReference type="GO" id="GO:0016757">
    <property type="term" value="F:glycosyltransferase activity"/>
    <property type="evidence" value="ECO:0007669"/>
    <property type="project" value="UniProtKB-KW"/>
</dbReference>